<reference evidence="1" key="1">
    <citation type="submission" date="2018-05" db="EMBL/GenBank/DDBJ databases">
        <authorList>
            <person name="Lanie J.A."/>
            <person name="Ng W.-L."/>
            <person name="Kazmierczak K.M."/>
            <person name="Andrzejewski T.M."/>
            <person name="Davidsen T.M."/>
            <person name="Wayne K.J."/>
            <person name="Tettelin H."/>
            <person name="Glass J.I."/>
            <person name="Rusch D."/>
            <person name="Podicherti R."/>
            <person name="Tsui H.-C.T."/>
            <person name="Winkler M.E."/>
        </authorList>
    </citation>
    <scope>NUCLEOTIDE SEQUENCE</scope>
</reference>
<gene>
    <name evidence="1" type="ORF">METZ01_LOCUS390982</name>
</gene>
<dbReference type="InterPro" id="IPR041492">
    <property type="entry name" value="HAD_2"/>
</dbReference>
<dbReference type="InterPro" id="IPR006439">
    <property type="entry name" value="HAD-SF_hydro_IA"/>
</dbReference>
<dbReference type="InterPro" id="IPR036412">
    <property type="entry name" value="HAD-like_sf"/>
</dbReference>
<dbReference type="Gene3D" id="1.10.150.240">
    <property type="entry name" value="Putative phosphatase, domain 2"/>
    <property type="match status" value="1"/>
</dbReference>
<dbReference type="SUPFAM" id="SSF56784">
    <property type="entry name" value="HAD-like"/>
    <property type="match status" value="1"/>
</dbReference>
<dbReference type="InterPro" id="IPR023198">
    <property type="entry name" value="PGP-like_dom2"/>
</dbReference>
<dbReference type="InterPro" id="IPR023214">
    <property type="entry name" value="HAD_sf"/>
</dbReference>
<dbReference type="PANTHER" id="PTHR43434:SF24">
    <property type="entry name" value="HYDROLASE-RELATED"/>
    <property type="match status" value="1"/>
</dbReference>
<dbReference type="GO" id="GO:0006281">
    <property type="term" value="P:DNA repair"/>
    <property type="evidence" value="ECO:0007669"/>
    <property type="project" value="TreeGrafter"/>
</dbReference>
<dbReference type="SFLD" id="SFLDG01135">
    <property type="entry name" value="C1.5.6:_HAD__Beta-PGM__Phospha"/>
    <property type="match status" value="1"/>
</dbReference>
<proteinExistence type="predicted"/>
<dbReference type="InterPro" id="IPR050155">
    <property type="entry name" value="HAD-like_hydrolase_sf"/>
</dbReference>
<sequence length="221" mass="24161">MRLIIFDCDGTLVDSQHTIVERITAAFKGLRYTPPNPGAIRELIGLSLEETVQRLLPGSDALAVDRLVAAYQEQFIEHHRSEGSLEPLFPHADEVLRTLHSQGYLLGVATGKSQPGLEAVLEDHKLLDIFSTLQTADRHPGKPHPSMLHQAMTETGVEANDTLMLGDTSFDMVMAMNAGVHPVGVVWGYHSADALRAAGARTVLGNYCDLLPCVEELWSEV</sequence>
<dbReference type="GO" id="GO:0008967">
    <property type="term" value="F:phosphoglycolate phosphatase activity"/>
    <property type="evidence" value="ECO:0007669"/>
    <property type="project" value="TreeGrafter"/>
</dbReference>
<protein>
    <submittedName>
        <fullName evidence="1">Uncharacterized protein</fullName>
    </submittedName>
</protein>
<accession>A0A382UWR3</accession>
<dbReference type="PANTHER" id="PTHR43434">
    <property type="entry name" value="PHOSPHOGLYCOLATE PHOSPHATASE"/>
    <property type="match status" value="1"/>
</dbReference>
<dbReference type="SFLD" id="SFLDS00003">
    <property type="entry name" value="Haloacid_Dehalogenase"/>
    <property type="match status" value="1"/>
</dbReference>
<dbReference type="Pfam" id="PF13419">
    <property type="entry name" value="HAD_2"/>
    <property type="match status" value="1"/>
</dbReference>
<dbReference type="NCBIfam" id="TIGR01509">
    <property type="entry name" value="HAD-SF-IA-v3"/>
    <property type="match status" value="1"/>
</dbReference>
<dbReference type="SFLD" id="SFLDG01129">
    <property type="entry name" value="C1.5:_HAD__Beta-PGM__Phosphata"/>
    <property type="match status" value="1"/>
</dbReference>
<dbReference type="Gene3D" id="3.40.50.1000">
    <property type="entry name" value="HAD superfamily/HAD-like"/>
    <property type="match status" value="1"/>
</dbReference>
<dbReference type="GO" id="GO:0005829">
    <property type="term" value="C:cytosol"/>
    <property type="evidence" value="ECO:0007669"/>
    <property type="project" value="TreeGrafter"/>
</dbReference>
<name>A0A382UWR3_9ZZZZ</name>
<dbReference type="NCBIfam" id="TIGR01549">
    <property type="entry name" value="HAD-SF-IA-v1"/>
    <property type="match status" value="1"/>
</dbReference>
<organism evidence="1">
    <name type="scientific">marine metagenome</name>
    <dbReference type="NCBI Taxonomy" id="408172"/>
    <lineage>
        <taxon>unclassified sequences</taxon>
        <taxon>metagenomes</taxon>
        <taxon>ecological metagenomes</taxon>
    </lineage>
</organism>
<dbReference type="EMBL" id="UINC01147040">
    <property type="protein sequence ID" value="SVD38128.1"/>
    <property type="molecule type" value="Genomic_DNA"/>
</dbReference>
<dbReference type="AlphaFoldDB" id="A0A382UWR3"/>
<evidence type="ECO:0000313" key="1">
    <source>
        <dbReference type="EMBL" id="SVD38128.1"/>
    </source>
</evidence>